<comment type="caution">
    <text evidence="3">The sequence shown here is derived from an EMBL/GenBank/DDBJ whole genome shotgun (WGS) entry which is preliminary data.</text>
</comment>
<dbReference type="GO" id="GO:0016836">
    <property type="term" value="F:hydro-lyase activity"/>
    <property type="evidence" value="ECO:0007669"/>
    <property type="project" value="UniProtKB-ARBA"/>
</dbReference>
<dbReference type="SUPFAM" id="SSF52096">
    <property type="entry name" value="ClpP/crotonase"/>
    <property type="match status" value="1"/>
</dbReference>
<gene>
    <name evidence="3" type="ORF">GCM10010964_14940</name>
</gene>
<proteinExistence type="inferred from homology"/>
<evidence type="ECO:0000313" key="3">
    <source>
        <dbReference type="EMBL" id="GGG28020.1"/>
    </source>
</evidence>
<organism evidence="3 4">
    <name type="scientific">Caldovatus sediminis</name>
    <dbReference type="NCBI Taxonomy" id="2041189"/>
    <lineage>
        <taxon>Bacteria</taxon>
        <taxon>Pseudomonadati</taxon>
        <taxon>Pseudomonadota</taxon>
        <taxon>Alphaproteobacteria</taxon>
        <taxon>Acetobacterales</taxon>
        <taxon>Roseomonadaceae</taxon>
        <taxon>Caldovatus</taxon>
    </lineage>
</organism>
<dbReference type="Pfam" id="PF00378">
    <property type="entry name" value="ECH_1"/>
    <property type="match status" value="1"/>
</dbReference>
<keyword evidence="4" id="KW-1185">Reference proteome</keyword>
<dbReference type="Gene3D" id="3.90.226.10">
    <property type="entry name" value="2-enoyl-CoA Hydratase, Chain A, domain 1"/>
    <property type="match status" value="1"/>
</dbReference>
<reference evidence="3 4" key="1">
    <citation type="journal article" date="2014" name="Int. J. Syst. Evol. Microbiol.">
        <title>Complete genome sequence of Corynebacterium casei LMG S-19264T (=DSM 44701T), isolated from a smear-ripened cheese.</title>
        <authorList>
            <consortium name="US DOE Joint Genome Institute (JGI-PGF)"/>
            <person name="Walter F."/>
            <person name="Albersmeier A."/>
            <person name="Kalinowski J."/>
            <person name="Ruckert C."/>
        </authorList>
    </citation>
    <scope>NUCLEOTIDE SEQUENCE [LARGE SCALE GENOMIC DNA]</scope>
    <source>
        <strain evidence="3 4">CGMCC 1.16330</strain>
    </source>
</reference>
<dbReference type="CDD" id="cd06558">
    <property type="entry name" value="crotonase-like"/>
    <property type="match status" value="1"/>
</dbReference>
<dbReference type="GO" id="GO:0006635">
    <property type="term" value="P:fatty acid beta-oxidation"/>
    <property type="evidence" value="ECO:0007669"/>
    <property type="project" value="TreeGrafter"/>
</dbReference>
<evidence type="ECO:0000313" key="4">
    <source>
        <dbReference type="Proteomes" id="UP000597507"/>
    </source>
</evidence>
<dbReference type="PANTHER" id="PTHR11941:SF54">
    <property type="entry name" value="ENOYL-COA HYDRATASE, MITOCHONDRIAL"/>
    <property type="match status" value="1"/>
</dbReference>
<dbReference type="PANTHER" id="PTHR11941">
    <property type="entry name" value="ENOYL-COA HYDRATASE-RELATED"/>
    <property type="match status" value="1"/>
</dbReference>
<sequence>MDDLKVIRVAIEDHVAVVTMDNPPVNAQDRRFNEEVALAFDRLSEMDEVRCAVLTGAGRVFSAGADIKARVAMAAERRPGDGLQHLRRARECYHSVYECRKPVVAAINGPALGAGLALAASCDILVCSENAVLGLPEVDVGLLGGGRHAMRLFGHSLTRRMMLTGYRVPGPELYRLGVVEACVPQDRLMEVAMDLARQVASKSPVATRLAKHGLNAIEWSSLRDGYRFEQEMTAELGKYEDSKEAMRAFLEKRPPVFKGR</sequence>
<accession>A0A8J2ZAB8</accession>
<dbReference type="AlphaFoldDB" id="A0A8J2ZAB8"/>
<dbReference type="NCBIfam" id="NF005073">
    <property type="entry name" value="PRK06495.1"/>
    <property type="match status" value="1"/>
</dbReference>
<evidence type="ECO:0000256" key="2">
    <source>
        <dbReference type="ARBA" id="ARBA00023239"/>
    </source>
</evidence>
<protein>
    <submittedName>
        <fullName evidence="3">Enoyl-CoA hydratase</fullName>
    </submittedName>
</protein>
<dbReference type="FunFam" id="1.10.12.10:FF:000001">
    <property type="entry name" value="Probable enoyl-CoA hydratase, mitochondrial"/>
    <property type="match status" value="1"/>
</dbReference>
<keyword evidence="2" id="KW-0456">Lyase</keyword>
<name>A0A8J2ZAB8_9PROT</name>
<evidence type="ECO:0000256" key="1">
    <source>
        <dbReference type="ARBA" id="ARBA00005254"/>
    </source>
</evidence>
<dbReference type="RefSeq" id="WP_188899404.1">
    <property type="nucleotide sequence ID" value="NZ_BMKS01000004.1"/>
</dbReference>
<dbReference type="Proteomes" id="UP000597507">
    <property type="component" value="Unassembled WGS sequence"/>
</dbReference>
<dbReference type="InterPro" id="IPR029045">
    <property type="entry name" value="ClpP/crotonase-like_dom_sf"/>
</dbReference>
<comment type="similarity">
    <text evidence="1">Belongs to the enoyl-CoA hydratase/isomerase family.</text>
</comment>
<dbReference type="InterPro" id="IPR001753">
    <property type="entry name" value="Enoyl-CoA_hydra/iso"/>
</dbReference>
<dbReference type="EMBL" id="BMKS01000004">
    <property type="protein sequence ID" value="GGG28020.1"/>
    <property type="molecule type" value="Genomic_DNA"/>
</dbReference>